<dbReference type="PANTHER" id="PTHR43103:SF3">
    <property type="entry name" value="ADP-L-GLYCERO-D-MANNO-HEPTOSE-6-EPIMERASE"/>
    <property type="match status" value="1"/>
</dbReference>
<gene>
    <name evidence="4" type="ORF">R3P38DRAFT_872</name>
</gene>
<sequence length="326" mass="35408">MTRHILITGAAGFVAQQLTSALLAAAPDYHLTLTDIVSPSSPDPSRTTSIQADLTDPAEVASLLSSQAPWHAIYALHGVMSSTSESHLELGYKVNLDAHRHIYDYLLAHPSPSPKVKVIFTSSCAIYGPPSTAGPTRTFTEHTLPLPQTSYGTQKLMIEALLTDYTRRGILDARIARLPSVVVRAGAPTGAASSWMSGILREPLNGQPSILPVDKNLDVWLCSPGTVVHNLILLKDIPEEKFQKYLSRAVNLPGITVGVKEMLDVLEEVGGKEARGLVREEVDEKTEKICLGWPERFDTSRARELGLREDVGLLEGVRAYKASLGK</sequence>
<evidence type="ECO:0000313" key="5">
    <source>
        <dbReference type="Proteomes" id="UP001362999"/>
    </source>
</evidence>
<dbReference type="AlphaFoldDB" id="A0AAW0EFI5"/>
<evidence type="ECO:0000256" key="2">
    <source>
        <dbReference type="ARBA" id="ARBA00023277"/>
    </source>
</evidence>
<keyword evidence="2" id="KW-0119">Carbohydrate metabolism</keyword>
<evidence type="ECO:0000313" key="4">
    <source>
        <dbReference type="EMBL" id="KAK7063381.1"/>
    </source>
</evidence>
<dbReference type="EMBL" id="JAWWNJ010000001">
    <property type="protein sequence ID" value="KAK7063381.1"/>
    <property type="molecule type" value="Genomic_DNA"/>
</dbReference>
<dbReference type="Gene3D" id="3.90.25.10">
    <property type="entry name" value="UDP-galactose 4-epimerase, domain 1"/>
    <property type="match status" value="1"/>
</dbReference>
<dbReference type="Pfam" id="PF01370">
    <property type="entry name" value="Epimerase"/>
    <property type="match status" value="1"/>
</dbReference>
<protein>
    <submittedName>
        <fullName evidence="4">Nucleoside-diphosphate-sugar epimerase protein</fullName>
    </submittedName>
</protein>
<keyword evidence="5" id="KW-1185">Reference proteome</keyword>
<evidence type="ECO:0000259" key="3">
    <source>
        <dbReference type="Pfam" id="PF01370"/>
    </source>
</evidence>
<name>A0AAW0EFI5_9AGAR</name>
<dbReference type="PANTHER" id="PTHR43103">
    <property type="entry name" value="NUCLEOSIDE-DIPHOSPHATE-SUGAR EPIMERASE"/>
    <property type="match status" value="1"/>
</dbReference>
<keyword evidence="1" id="KW-0521">NADP</keyword>
<dbReference type="InterPro" id="IPR036291">
    <property type="entry name" value="NAD(P)-bd_dom_sf"/>
</dbReference>
<organism evidence="4 5">
    <name type="scientific">Favolaschia claudopus</name>
    <dbReference type="NCBI Taxonomy" id="2862362"/>
    <lineage>
        <taxon>Eukaryota</taxon>
        <taxon>Fungi</taxon>
        <taxon>Dikarya</taxon>
        <taxon>Basidiomycota</taxon>
        <taxon>Agaricomycotina</taxon>
        <taxon>Agaricomycetes</taxon>
        <taxon>Agaricomycetidae</taxon>
        <taxon>Agaricales</taxon>
        <taxon>Marasmiineae</taxon>
        <taxon>Mycenaceae</taxon>
        <taxon>Favolaschia</taxon>
    </lineage>
</organism>
<dbReference type="Proteomes" id="UP001362999">
    <property type="component" value="Unassembled WGS sequence"/>
</dbReference>
<feature type="domain" description="NAD-dependent epimerase/dehydratase" evidence="3">
    <location>
        <begin position="5"/>
        <end position="207"/>
    </location>
</feature>
<evidence type="ECO:0000256" key="1">
    <source>
        <dbReference type="ARBA" id="ARBA00022857"/>
    </source>
</evidence>
<comment type="caution">
    <text evidence="4">The sequence shown here is derived from an EMBL/GenBank/DDBJ whole genome shotgun (WGS) entry which is preliminary data.</text>
</comment>
<dbReference type="InterPro" id="IPR001509">
    <property type="entry name" value="Epimerase_deHydtase"/>
</dbReference>
<dbReference type="SUPFAM" id="SSF51735">
    <property type="entry name" value="NAD(P)-binding Rossmann-fold domains"/>
    <property type="match status" value="1"/>
</dbReference>
<dbReference type="Gene3D" id="3.40.50.720">
    <property type="entry name" value="NAD(P)-binding Rossmann-like Domain"/>
    <property type="match status" value="1"/>
</dbReference>
<proteinExistence type="predicted"/>
<accession>A0AAW0EFI5</accession>
<reference evidence="4 5" key="1">
    <citation type="journal article" date="2024" name="J Genomics">
        <title>Draft genome sequencing and assembly of Favolaschia claudopus CIRM-BRFM 2984 isolated from oak limbs.</title>
        <authorList>
            <person name="Navarro D."/>
            <person name="Drula E."/>
            <person name="Chaduli D."/>
            <person name="Cazenave R."/>
            <person name="Ahrendt S."/>
            <person name="Wang J."/>
            <person name="Lipzen A."/>
            <person name="Daum C."/>
            <person name="Barry K."/>
            <person name="Grigoriev I.V."/>
            <person name="Favel A."/>
            <person name="Rosso M.N."/>
            <person name="Martin F."/>
        </authorList>
    </citation>
    <scope>NUCLEOTIDE SEQUENCE [LARGE SCALE GENOMIC DNA]</scope>
    <source>
        <strain evidence="4 5">CIRM-BRFM 2984</strain>
    </source>
</reference>